<protein>
    <submittedName>
        <fullName evidence="4">HYPOTHETICAL Uncharacterized glycosyltransferase MG335.2</fullName>
    </submittedName>
</protein>
<sequence length="321" mass="38308">MNKITILIPCFNKQKYLSRLFKSLENQVDPNFNVILLDDNSSDNSLSMIEKFIANKSNYQVIKLSKNKGVANARNILIDSCQSKYFYFLDADDLISKKTIYYLNKAIQENDYQIVYSRFSLIFYKLPVINFLSRIAKVKFKNHIDFISNSSPFIWNKLILKKWYQEENIKFTTGYDFEDTYVTFMLFLSAKNTYFVNKKLYKYDLNLSGISKKQSVNKIEGLSENLNILYSEIKKKNLSFIWNNEVEEFFFKNIMIHLFFGNNKNVIIKNKQEYQLAFEKLLKTFEEHNLESKIAKYKNKFNLFLYLAIKNYFQLKQIFSK</sequence>
<dbReference type="CDD" id="cd00761">
    <property type="entry name" value="Glyco_tranf_GTA_type"/>
    <property type="match status" value="1"/>
</dbReference>
<evidence type="ECO:0000256" key="1">
    <source>
        <dbReference type="ARBA" id="ARBA00022676"/>
    </source>
</evidence>
<gene>
    <name evidence="4" type="ordered locus">MCJ_003900</name>
</gene>
<name>C5J6I6_MESCH</name>
<evidence type="ECO:0000313" key="4">
    <source>
        <dbReference type="EMBL" id="CAT05078.1"/>
    </source>
</evidence>
<dbReference type="PANTHER" id="PTHR22916">
    <property type="entry name" value="GLYCOSYLTRANSFERASE"/>
    <property type="match status" value="1"/>
</dbReference>
<keyword evidence="5" id="KW-1185">Reference proteome</keyword>
<evidence type="ECO:0000256" key="2">
    <source>
        <dbReference type="ARBA" id="ARBA00022679"/>
    </source>
</evidence>
<reference evidence="5" key="1">
    <citation type="journal article" date="2009" name="BMC Bioinformatics">
        <title>The Mycoplasma conjunctivae genome sequencing, annotation and analysis.</title>
        <authorList>
            <person name="Calderon-Copete S.P."/>
            <person name="Wigger G."/>
            <person name="Wunderlin C."/>
            <person name="Schmidheini T."/>
            <person name="Frey J."/>
            <person name="Quail M.A."/>
            <person name="Falquet L."/>
        </authorList>
    </citation>
    <scope>NUCLEOTIDE SEQUENCE [LARGE SCALE GENOMIC DNA]</scope>
    <source>
        <strain evidence="5">ATCC 25834 / NCTC 10147 / HRC/581</strain>
    </source>
</reference>
<dbReference type="Proteomes" id="UP000001491">
    <property type="component" value="Chromosome"/>
</dbReference>
<evidence type="ECO:0000313" key="5">
    <source>
        <dbReference type="Proteomes" id="UP000001491"/>
    </source>
</evidence>
<dbReference type="InterPro" id="IPR001173">
    <property type="entry name" value="Glyco_trans_2-like"/>
</dbReference>
<dbReference type="GO" id="GO:0016757">
    <property type="term" value="F:glycosyltransferase activity"/>
    <property type="evidence" value="ECO:0007669"/>
    <property type="project" value="UniProtKB-KW"/>
</dbReference>
<proteinExistence type="predicted"/>
<dbReference type="Gene3D" id="3.90.550.10">
    <property type="entry name" value="Spore Coat Polysaccharide Biosynthesis Protein SpsA, Chain A"/>
    <property type="match status" value="1"/>
</dbReference>
<organism evidence="4 5">
    <name type="scientific">Mesomycoplasma conjunctivae (strain ATCC 25834 / NCTC 10147 / HRC/581)</name>
    <name type="common">Mycoplasma conjunctivae</name>
    <dbReference type="NCBI Taxonomy" id="572263"/>
    <lineage>
        <taxon>Bacteria</taxon>
        <taxon>Bacillati</taxon>
        <taxon>Mycoplasmatota</taxon>
        <taxon>Mycoplasmoidales</taxon>
        <taxon>Metamycoplasmataceae</taxon>
        <taxon>Mesomycoplasma</taxon>
    </lineage>
</organism>
<dbReference type="KEGG" id="mco:MCJ_003900"/>
<feature type="domain" description="Glycosyltransferase 2-like" evidence="3">
    <location>
        <begin position="5"/>
        <end position="153"/>
    </location>
</feature>
<dbReference type="HOGENOM" id="CLU_025996_25_1_14"/>
<dbReference type="InterPro" id="IPR029044">
    <property type="entry name" value="Nucleotide-diphossugar_trans"/>
</dbReference>
<dbReference type="Pfam" id="PF00535">
    <property type="entry name" value="Glycos_transf_2"/>
    <property type="match status" value="1"/>
</dbReference>
<keyword evidence="1" id="KW-0328">Glycosyltransferase</keyword>
<dbReference type="EMBL" id="FM864216">
    <property type="protein sequence ID" value="CAT05078.1"/>
    <property type="molecule type" value="Genomic_DNA"/>
</dbReference>
<accession>C5J6I6</accession>
<dbReference type="eggNOG" id="COG1216">
    <property type="taxonomic scope" value="Bacteria"/>
</dbReference>
<dbReference type="AlphaFoldDB" id="C5J6I6"/>
<dbReference type="SUPFAM" id="SSF53448">
    <property type="entry name" value="Nucleotide-diphospho-sugar transferases"/>
    <property type="match status" value="1"/>
</dbReference>
<dbReference type="PANTHER" id="PTHR22916:SF51">
    <property type="entry name" value="GLYCOSYLTRANSFERASE EPSH-RELATED"/>
    <property type="match status" value="1"/>
</dbReference>
<keyword evidence="2" id="KW-0808">Transferase</keyword>
<evidence type="ECO:0000259" key="3">
    <source>
        <dbReference type="Pfam" id="PF00535"/>
    </source>
</evidence>